<reference evidence="1 2" key="2">
    <citation type="submission" date="2018-11" db="EMBL/GenBank/DDBJ databases">
        <authorList>
            <consortium name="Pathogen Informatics"/>
        </authorList>
    </citation>
    <scope>NUCLEOTIDE SEQUENCE [LARGE SCALE GENOMIC DNA]</scope>
    <source>
        <strain evidence="1 2">NST_G2</strain>
    </source>
</reference>
<name>A0A183SMS5_SCHSO</name>
<evidence type="ECO:0000313" key="1">
    <source>
        <dbReference type="EMBL" id="VDL91908.1"/>
    </source>
</evidence>
<evidence type="ECO:0000313" key="3">
    <source>
        <dbReference type="WBParaSite" id="SSLN_0000570201-mRNA-1"/>
    </source>
</evidence>
<dbReference type="Proteomes" id="UP000275846">
    <property type="component" value="Unassembled WGS sequence"/>
</dbReference>
<protein>
    <submittedName>
        <fullName evidence="3">Endo/exonuclease/phosphatase domain-containing protein</fullName>
    </submittedName>
</protein>
<proteinExistence type="predicted"/>
<dbReference type="Gene3D" id="3.60.10.10">
    <property type="entry name" value="Endonuclease/exonuclease/phosphatase"/>
    <property type="match status" value="1"/>
</dbReference>
<sequence length="89" mass="9620">MTSSDAAKDKSYADLHALLVTVPNLDRFIVLGDFNARVGTDHAARQGILGPHGHGSCNDNSLLLLQTCADYCLLLTNTFFSLPTREKAT</sequence>
<dbReference type="EMBL" id="UYSU01033288">
    <property type="protein sequence ID" value="VDL91908.1"/>
    <property type="molecule type" value="Genomic_DNA"/>
</dbReference>
<organism evidence="3">
    <name type="scientific">Schistocephalus solidus</name>
    <name type="common">Tapeworm</name>
    <dbReference type="NCBI Taxonomy" id="70667"/>
    <lineage>
        <taxon>Eukaryota</taxon>
        <taxon>Metazoa</taxon>
        <taxon>Spiralia</taxon>
        <taxon>Lophotrochozoa</taxon>
        <taxon>Platyhelminthes</taxon>
        <taxon>Cestoda</taxon>
        <taxon>Eucestoda</taxon>
        <taxon>Diphyllobothriidea</taxon>
        <taxon>Diphyllobothriidae</taxon>
        <taxon>Schistocephalus</taxon>
    </lineage>
</organism>
<dbReference type="WBParaSite" id="SSLN_0000570201-mRNA-1">
    <property type="protein sequence ID" value="SSLN_0000570201-mRNA-1"/>
    <property type="gene ID" value="SSLN_0000570201"/>
</dbReference>
<dbReference type="OrthoDB" id="410104at2759"/>
<accession>A0A183SMS5</accession>
<gene>
    <name evidence="1" type="ORF">SSLN_LOCUS5523</name>
</gene>
<evidence type="ECO:0000313" key="2">
    <source>
        <dbReference type="Proteomes" id="UP000275846"/>
    </source>
</evidence>
<reference evidence="3" key="1">
    <citation type="submission" date="2016-06" db="UniProtKB">
        <authorList>
            <consortium name="WormBaseParasite"/>
        </authorList>
    </citation>
    <scope>IDENTIFICATION</scope>
</reference>
<dbReference type="AlphaFoldDB" id="A0A183SMS5"/>
<dbReference type="InterPro" id="IPR036691">
    <property type="entry name" value="Endo/exonu/phosph_ase_sf"/>
</dbReference>
<keyword evidence="2" id="KW-1185">Reference proteome</keyword>